<dbReference type="EMBL" id="JBBWWQ010000008">
    <property type="protein sequence ID" value="KAK8941031.1"/>
    <property type="molecule type" value="Genomic_DNA"/>
</dbReference>
<dbReference type="PANTHER" id="PTHR47718:SF2">
    <property type="entry name" value="PROTEIN FAR1-RELATED SEQUENCE 5-LIKE"/>
    <property type="match status" value="1"/>
</dbReference>
<dbReference type="PANTHER" id="PTHR47718">
    <property type="entry name" value="OS01G0519700 PROTEIN"/>
    <property type="match status" value="1"/>
</dbReference>
<dbReference type="Proteomes" id="UP001418222">
    <property type="component" value="Unassembled WGS sequence"/>
</dbReference>
<keyword evidence="3" id="KW-1185">Reference proteome</keyword>
<dbReference type="InterPro" id="IPR004330">
    <property type="entry name" value="FAR1_DNA_bnd_dom"/>
</dbReference>
<dbReference type="Pfam" id="PF03101">
    <property type="entry name" value="FAR1"/>
    <property type="match status" value="1"/>
</dbReference>
<evidence type="ECO:0000313" key="3">
    <source>
        <dbReference type="Proteomes" id="UP001418222"/>
    </source>
</evidence>
<accession>A0AAP0BJ46</accession>
<organism evidence="2 3">
    <name type="scientific">Platanthera zijinensis</name>
    <dbReference type="NCBI Taxonomy" id="2320716"/>
    <lineage>
        <taxon>Eukaryota</taxon>
        <taxon>Viridiplantae</taxon>
        <taxon>Streptophyta</taxon>
        <taxon>Embryophyta</taxon>
        <taxon>Tracheophyta</taxon>
        <taxon>Spermatophyta</taxon>
        <taxon>Magnoliopsida</taxon>
        <taxon>Liliopsida</taxon>
        <taxon>Asparagales</taxon>
        <taxon>Orchidaceae</taxon>
        <taxon>Orchidoideae</taxon>
        <taxon>Orchideae</taxon>
        <taxon>Orchidinae</taxon>
        <taxon>Platanthera</taxon>
    </lineage>
</organism>
<comment type="caution">
    <text evidence="2">The sequence shown here is derived from an EMBL/GenBank/DDBJ whole genome shotgun (WGS) entry which is preliminary data.</text>
</comment>
<dbReference type="AlphaFoldDB" id="A0AAP0BJ46"/>
<name>A0AAP0BJ46_9ASPA</name>
<gene>
    <name evidence="2" type="primary">FRS5</name>
    <name evidence="2" type="ORF">KSP39_PZI010270</name>
</gene>
<sequence length="279" mass="32147">MASTSSDIKDIGADESNYTPHVNQQITPCLGMEFDSEEFAYQFYNEYGRYAGFSIRKHYRTKSRKDGILNNRRFVFSKEGERTKLRNGKAASNRVKLTRTNCSACMGVRLSRETNKWFVTTFSEVHNHELHIPEVTHMMSSQRRLTPVQKINASIAADSGLSLKASLDLMSAQVGGKENLGFTNEDLKWYLRTRRQRDMEYGGFGGLMKYMQDKTGEDPTFYYAVQMDCTEYITNIFWADGRMISDYADFGDVVSFDTTFRTNKESRPFGCFVGFNHFR</sequence>
<protein>
    <submittedName>
        <fullName evidence="2">Protein FAR1-RELATED SEQUENCE 5</fullName>
    </submittedName>
</protein>
<reference evidence="2 3" key="1">
    <citation type="journal article" date="2022" name="Nat. Plants">
        <title>Genomes of leafy and leafless Platanthera orchids illuminate the evolution of mycoheterotrophy.</title>
        <authorList>
            <person name="Li M.H."/>
            <person name="Liu K.W."/>
            <person name="Li Z."/>
            <person name="Lu H.C."/>
            <person name="Ye Q.L."/>
            <person name="Zhang D."/>
            <person name="Wang J.Y."/>
            <person name="Li Y.F."/>
            <person name="Zhong Z.M."/>
            <person name="Liu X."/>
            <person name="Yu X."/>
            <person name="Liu D.K."/>
            <person name="Tu X.D."/>
            <person name="Liu B."/>
            <person name="Hao Y."/>
            <person name="Liao X.Y."/>
            <person name="Jiang Y.T."/>
            <person name="Sun W.H."/>
            <person name="Chen J."/>
            <person name="Chen Y.Q."/>
            <person name="Ai Y."/>
            <person name="Zhai J.W."/>
            <person name="Wu S.S."/>
            <person name="Zhou Z."/>
            <person name="Hsiao Y.Y."/>
            <person name="Wu W.L."/>
            <person name="Chen Y.Y."/>
            <person name="Lin Y.F."/>
            <person name="Hsu J.L."/>
            <person name="Li C.Y."/>
            <person name="Wang Z.W."/>
            <person name="Zhao X."/>
            <person name="Zhong W.Y."/>
            <person name="Ma X.K."/>
            <person name="Ma L."/>
            <person name="Huang J."/>
            <person name="Chen G.Z."/>
            <person name="Huang M.Z."/>
            <person name="Huang L."/>
            <person name="Peng D.H."/>
            <person name="Luo Y.B."/>
            <person name="Zou S.Q."/>
            <person name="Chen S.P."/>
            <person name="Lan S."/>
            <person name="Tsai W.C."/>
            <person name="Van de Peer Y."/>
            <person name="Liu Z.J."/>
        </authorList>
    </citation>
    <scope>NUCLEOTIDE SEQUENCE [LARGE SCALE GENOMIC DNA]</scope>
    <source>
        <strain evidence="2">Lor287</strain>
    </source>
</reference>
<feature type="domain" description="FAR1" evidence="1">
    <location>
        <begin position="42"/>
        <end position="131"/>
    </location>
</feature>
<proteinExistence type="predicted"/>
<evidence type="ECO:0000259" key="1">
    <source>
        <dbReference type="Pfam" id="PF03101"/>
    </source>
</evidence>
<evidence type="ECO:0000313" key="2">
    <source>
        <dbReference type="EMBL" id="KAK8941031.1"/>
    </source>
</evidence>